<feature type="compositionally biased region" description="Low complexity" evidence="1">
    <location>
        <begin position="1"/>
        <end position="18"/>
    </location>
</feature>
<proteinExistence type="predicted"/>
<evidence type="ECO:0000256" key="1">
    <source>
        <dbReference type="SAM" id="MobiDB-lite"/>
    </source>
</evidence>
<organism evidence="2 3">
    <name type="scientific">Psophocarpus tetragonolobus</name>
    <name type="common">Winged bean</name>
    <name type="synonym">Dolichos tetragonolobus</name>
    <dbReference type="NCBI Taxonomy" id="3891"/>
    <lineage>
        <taxon>Eukaryota</taxon>
        <taxon>Viridiplantae</taxon>
        <taxon>Streptophyta</taxon>
        <taxon>Embryophyta</taxon>
        <taxon>Tracheophyta</taxon>
        <taxon>Spermatophyta</taxon>
        <taxon>Magnoliopsida</taxon>
        <taxon>eudicotyledons</taxon>
        <taxon>Gunneridae</taxon>
        <taxon>Pentapetalae</taxon>
        <taxon>rosids</taxon>
        <taxon>fabids</taxon>
        <taxon>Fabales</taxon>
        <taxon>Fabaceae</taxon>
        <taxon>Papilionoideae</taxon>
        <taxon>50 kb inversion clade</taxon>
        <taxon>NPAAA clade</taxon>
        <taxon>indigoferoid/millettioid clade</taxon>
        <taxon>Phaseoleae</taxon>
        <taxon>Psophocarpus</taxon>
    </lineage>
</organism>
<evidence type="ECO:0000313" key="2">
    <source>
        <dbReference type="EMBL" id="KAK7412211.1"/>
    </source>
</evidence>
<feature type="region of interest" description="Disordered" evidence="1">
    <location>
        <begin position="1"/>
        <end position="22"/>
    </location>
</feature>
<dbReference type="EMBL" id="JAYMYS010000001">
    <property type="protein sequence ID" value="KAK7412211.1"/>
    <property type="molecule type" value="Genomic_DNA"/>
</dbReference>
<reference evidence="2 3" key="1">
    <citation type="submission" date="2024-01" db="EMBL/GenBank/DDBJ databases">
        <title>The genomes of 5 underutilized Papilionoideae crops provide insights into root nodulation and disease resistanc.</title>
        <authorList>
            <person name="Jiang F."/>
        </authorList>
    </citation>
    <scope>NUCLEOTIDE SEQUENCE [LARGE SCALE GENOMIC DNA]</scope>
    <source>
        <strain evidence="2">DUOXIRENSHENG_FW03</strain>
        <tissue evidence="2">Leaves</tissue>
    </source>
</reference>
<name>A0AAN9TDM4_PSOTE</name>
<protein>
    <submittedName>
        <fullName evidence="2">Uncharacterized protein</fullName>
    </submittedName>
</protein>
<sequence>MSSESLGFSMGESESSSEGLGGSMVEREVEGMSNGSGTEPLLGFLSLPIKNWCPFDLLGFEALGDRMSSESLGFSMGESESSSEGLGGSMVEREVEGMSNGSGTEPLLGFLSLPIKMVYHYHKERVVCLDHCTSTPEVHLGDLGPFLASRCGDQLSGLLQILLY</sequence>
<dbReference type="AlphaFoldDB" id="A0AAN9TDM4"/>
<gene>
    <name evidence="2" type="ORF">VNO78_03661</name>
</gene>
<keyword evidence="3" id="KW-1185">Reference proteome</keyword>
<dbReference type="Proteomes" id="UP001386955">
    <property type="component" value="Unassembled WGS sequence"/>
</dbReference>
<comment type="caution">
    <text evidence="2">The sequence shown here is derived from an EMBL/GenBank/DDBJ whole genome shotgun (WGS) entry which is preliminary data.</text>
</comment>
<evidence type="ECO:0000313" key="3">
    <source>
        <dbReference type="Proteomes" id="UP001386955"/>
    </source>
</evidence>
<accession>A0AAN9TDM4</accession>